<dbReference type="Proteomes" id="UP000766246">
    <property type="component" value="Unassembled WGS sequence"/>
</dbReference>
<evidence type="ECO:0000313" key="6">
    <source>
        <dbReference type="Proteomes" id="UP000766246"/>
    </source>
</evidence>
<dbReference type="Pfam" id="PF13365">
    <property type="entry name" value="Trypsin_2"/>
    <property type="match status" value="1"/>
</dbReference>
<proteinExistence type="predicted"/>
<dbReference type="PANTHER" id="PTHR23308">
    <property type="entry name" value="NUCLEAR INHIBITOR OF PROTEIN PHOSPHATASE-1"/>
    <property type="match status" value="1"/>
</dbReference>
<keyword evidence="2" id="KW-0812">Transmembrane</keyword>
<evidence type="ECO:0000313" key="5">
    <source>
        <dbReference type="EMBL" id="MBE5919067.1"/>
    </source>
</evidence>
<feature type="transmembrane region" description="Helical" evidence="2">
    <location>
        <begin position="343"/>
        <end position="368"/>
    </location>
</feature>
<sequence length="531" mass="57592">MMLWIRGLIMNKKIVAILTATLVAFGIMTTSFSSIAYAAEATEATEQVEGEAPVSDEMQSEEASEVEEEETAKDEKEMDNIDRAKNGVVQINCVYKTSDNISHILRGASGILIGEADGTEYVLTSLALMTPDDETKNSFLTALGVGADDRERATLTYEVVIENDMTTEASLVNSSVDLDLAVFKLSQSLYNRTPMTFLYSADNNKSDYNSVSSAYALGFPDAIVFETNEVYYSNDRVNKTSGQICNIIAEGDTQWVEHTAQVGANNAGGPIITEDGYVIGMNTLRAEGNYYYATSSNTIVKALNGMGLAFSSKTFADLQAEIEADKPAPVEPKVIEKQEKIPVWVIVMTIVLAVVVIVLVVVVIIILVKGNKSNAAKKEEPVKVSPTAQYRAQSTVPAGFAGDSTSSDTTVLGAGTSVSDSMTGTNMAAPSQQLNGGYLERTKNNDNISITKTNFCIGKDDLHCDYCIRDNNTISRQHAVFTIKGNSVFVEDNHSKNGTFLNDVMLVAGQPQELRVGDVIKLSNEEFVYRK</sequence>
<dbReference type="InterPro" id="IPR050923">
    <property type="entry name" value="Cell_Proc_Reg/RNA_Proc"/>
</dbReference>
<feature type="signal peptide" evidence="3">
    <location>
        <begin position="1"/>
        <end position="38"/>
    </location>
</feature>
<dbReference type="Pfam" id="PF00498">
    <property type="entry name" value="FHA"/>
    <property type="match status" value="1"/>
</dbReference>
<dbReference type="Gene3D" id="2.60.200.20">
    <property type="match status" value="1"/>
</dbReference>
<dbReference type="SMART" id="SM00240">
    <property type="entry name" value="FHA"/>
    <property type="match status" value="1"/>
</dbReference>
<protein>
    <submittedName>
        <fullName evidence="5">FHA domain-containing protein</fullName>
    </submittedName>
</protein>
<dbReference type="Gene3D" id="2.40.10.120">
    <property type="match status" value="1"/>
</dbReference>
<dbReference type="SUPFAM" id="SSF50494">
    <property type="entry name" value="Trypsin-like serine proteases"/>
    <property type="match status" value="1"/>
</dbReference>
<comment type="caution">
    <text evidence="5">The sequence shown here is derived from an EMBL/GenBank/DDBJ whole genome shotgun (WGS) entry which is preliminary data.</text>
</comment>
<evidence type="ECO:0000259" key="4">
    <source>
        <dbReference type="PROSITE" id="PS50006"/>
    </source>
</evidence>
<keyword evidence="2" id="KW-0472">Membrane</keyword>
<dbReference type="SUPFAM" id="SSF49879">
    <property type="entry name" value="SMAD/FHA domain"/>
    <property type="match status" value="1"/>
</dbReference>
<gene>
    <name evidence="5" type="ORF">E7272_04405</name>
</gene>
<evidence type="ECO:0000256" key="1">
    <source>
        <dbReference type="SAM" id="MobiDB-lite"/>
    </source>
</evidence>
<dbReference type="CDD" id="cd00060">
    <property type="entry name" value="FHA"/>
    <property type="match status" value="1"/>
</dbReference>
<feature type="chain" id="PRO_5037341598" evidence="3">
    <location>
        <begin position="39"/>
        <end position="531"/>
    </location>
</feature>
<evidence type="ECO:0000256" key="3">
    <source>
        <dbReference type="SAM" id="SignalP"/>
    </source>
</evidence>
<dbReference type="InterPro" id="IPR008984">
    <property type="entry name" value="SMAD_FHA_dom_sf"/>
</dbReference>
<dbReference type="InterPro" id="IPR000253">
    <property type="entry name" value="FHA_dom"/>
</dbReference>
<reference evidence="5" key="1">
    <citation type="submission" date="2019-04" db="EMBL/GenBank/DDBJ databases">
        <title>Evolution of Biomass-Degrading Anaerobic Consortia Revealed by Metagenomics.</title>
        <authorList>
            <person name="Peng X."/>
        </authorList>
    </citation>
    <scope>NUCLEOTIDE SEQUENCE</scope>
    <source>
        <strain evidence="5">SIG311</strain>
    </source>
</reference>
<evidence type="ECO:0000256" key="2">
    <source>
        <dbReference type="SAM" id="Phobius"/>
    </source>
</evidence>
<dbReference type="PROSITE" id="PS50006">
    <property type="entry name" value="FHA_DOMAIN"/>
    <property type="match status" value="1"/>
</dbReference>
<feature type="compositionally biased region" description="Acidic residues" evidence="1">
    <location>
        <begin position="58"/>
        <end position="72"/>
    </location>
</feature>
<feature type="region of interest" description="Disordered" evidence="1">
    <location>
        <begin position="49"/>
        <end position="80"/>
    </location>
</feature>
<dbReference type="InterPro" id="IPR009003">
    <property type="entry name" value="Peptidase_S1_PA"/>
</dbReference>
<name>A0A927YMH3_9FIRM</name>
<keyword evidence="3" id="KW-0732">Signal</keyword>
<dbReference type="EMBL" id="SVER01000009">
    <property type="protein sequence ID" value="MBE5919067.1"/>
    <property type="molecule type" value="Genomic_DNA"/>
</dbReference>
<dbReference type="AlphaFoldDB" id="A0A927YMH3"/>
<organism evidence="5 6">
    <name type="scientific">Pseudobutyrivibrio ruminis</name>
    <dbReference type="NCBI Taxonomy" id="46206"/>
    <lineage>
        <taxon>Bacteria</taxon>
        <taxon>Bacillati</taxon>
        <taxon>Bacillota</taxon>
        <taxon>Clostridia</taxon>
        <taxon>Lachnospirales</taxon>
        <taxon>Lachnospiraceae</taxon>
        <taxon>Pseudobutyrivibrio</taxon>
    </lineage>
</organism>
<accession>A0A927YMH3</accession>
<feature type="domain" description="FHA" evidence="4">
    <location>
        <begin position="455"/>
        <end position="506"/>
    </location>
</feature>
<keyword evidence="2" id="KW-1133">Transmembrane helix</keyword>